<dbReference type="EMBL" id="LO017727">
    <property type="protein sequence ID" value="CRH04682.1"/>
    <property type="molecule type" value="Genomic_DNA"/>
</dbReference>
<evidence type="ECO:0000256" key="6">
    <source>
        <dbReference type="ARBA" id="ARBA00022485"/>
    </source>
</evidence>
<evidence type="ECO:0000256" key="5">
    <source>
        <dbReference type="ARBA" id="ARBA00022363"/>
    </source>
</evidence>
<dbReference type="GO" id="GO:0051539">
    <property type="term" value="F:4 iron, 4 sulfur cluster binding"/>
    <property type="evidence" value="ECO:0007669"/>
    <property type="project" value="UniProtKB-KW"/>
</dbReference>
<dbReference type="SUPFAM" id="SSF102114">
    <property type="entry name" value="Radical SAM enzymes"/>
    <property type="match status" value="1"/>
</dbReference>
<dbReference type="GO" id="GO:0046872">
    <property type="term" value="F:metal ion binding"/>
    <property type="evidence" value="ECO:0007669"/>
    <property type="project" value="UniProtKB-KW"/>
</dbReference>
<dbReference type="Pfam" id="PF13353">
    <property type="entry name" value="Fer4_12"/>
    <property type="match status" value="1"/>
</dbReference>
<dbReference type="SFLD" id="SFLDS00029">
    <property type="entry name" value="Radical_SAM"/>
    <property type="match status" value="1"/>
</dbReference>
<evidence type="ECO:0000256" key="7">
    <source>
        <dbReference type="ARBA" id="ARBA00022691"/>
    </source>
</evidence>
<dbReference type="Gene3D" id="3.20.20.70">
    <property type="entry name" value="Aldolase class I"/>
    <property type="match status" value="1"/>
</dbReference>
<dbReference type="AlphaFoldDB" id="A0A1S7LCV3"/>
<evidence type="ECO:0000256" key="12">
    <source>
        <dbReference type="ARBA" id="ARBA00023235"/>
    </source>
</evidence>
<evidence type="ECO:0000256" key="8">
    <source>
        <dbReference type="ARBA" id="ARBA00022723"/>
    </source>
</evidence>
<evidence type="ECO:0000256" key="2">
    <source>
        <dbReference type="ARBA" id="ARBA00001933"/>
    </source>
</evidence>
<sequence length="308" mass="34772">MDACHTPPPLTELEQQATDAFPLRMSPAFQQRINWMDPADPLRLQIWPHSAELEEVEGFQQDPLQEQQSSPTQGLIQKYAGRALVQLTDACPINCRYCFRRHQLVNAPKGEAQWQQLWQQLAAQEDLQELIFSGGDPLMLPAHRLQQAVAEAAALPQLKRLRIHSRVPVADPQRIDTTILQALTGTRLTPILVIHSNHPQELDETTAQALQQCREAGMLLLNQSVLLRGINDQAAILKQLSERLIELGVTPYYLHMLDRVTGTAHFEVGLQQAQRIMQQLHQQLPGYALPKLVREEPGKAGKTDQMWG</sequence>
<keyword evidence="9 15" id="KW-0663">Pyridoxal phosphate</keyword>
<name>A0A1S7LCV3_MAGMO</name>
<feature type="domain" description="Radical SAM core" evidence="16">
    <location>
        <begin position="77"/>
        <end position="288"/>
    </location>
</feature>
<evidence type="ECO:0000256" key="10">
    <source>
        <dbReference type="ARBA" id="ARBA00023004"/>
    </source>
</evidence>
<dbReference type="InterPro" id="IPR000385">
    <property type="entry name" value="MoaA_NifB_PqqE_Fe-S-bd_CS"/>
</dbReference>
<evidence type="ECO:0000256" key="14">
    <source>
        <dbReference type="PIRSR" id="PIRSR004911-1"/>
    </source>
</evidence>
<evidence type="ECO:0000256" key="1">
    <source>
        <dbReference type="ARBA" id="ARBA00001352"/>
    </source>
</evidence>
<evidence type="ECO:0000256" key="4">
    <source>
        <dbReference type="ARBA" id="ARBA00008703"/>
    </source>
</evidence>
<evidence type="ECO:0000256" key="11">
    <source>
        <dbReference type="ARBA" id="ARBA00023014"/>
    </source>
</evidence>
<evidence type="ECO:0000256" key="13">
    <source>
        <dbReference type="ARBA" id="ARBA00030756"/>
    </source>
</evidence>
<dbReference type="InterPro" id="IPR003739">
    <property type="entry name" value="Lys_aminomutase/Glu_NH3_mut"/>
</dbReference>
<reference evidence="17" key="1">
    <citation type="submission" date="2015-04" db="EMBL/GenBank/DDBJ databases">
        <authorList>
            <person name="Syromyatnikov M.Y."/>
            <person name="Popov V.N."/>
        </authorList>
    </citation>
    <scope>NUCLEOTIDE SEQUENCE</scope>
    <source>
        <strain evidence="17">MO-1</strain>
    </source>
</reference>
<evidence type="ECO:0000256" key="3">
    <source>
        <dbReference type="ARBA" id="ARBA00001966"/>
    </source>
</evidence>
<keyword evidence="6 14" id="KW-0004">4Fe-4S</keyword>
<dbReference type="InterPro" id="IPR013785">
    <property type="entry name" value="Aldolase_TIM"/>
</dbReference>
<feature type="binding site" evidence="14">
    <location>
        <position position="95"/>
    </location>
    <ligand>
        <name>[4Fe-4S] cluster</name>
        <dbReference type="ChEBI" id="CHEBI:49883"/>
        <note>4Fe-4S-S-AdoMet</note>
    </ligand>
</feature>
<feature type="modified residue" description="N6-(pyridoxal phosphate)lysine" evidence="15">
    <location>
        <position position="302"/>
    </location>
</feature>
<dbReference type="NCBIfam" id="TIGR00238">
    <property type="entry name" value="KamA family radical SAM protein"/>
    <property type="match status" value="1"/>
</dbReference>
<proteinExistence type="inferred from homology"/>
<gene>
    <name evidence="17" type="ORF">MAGMO_0472</name>
</gene>
<dbReference type="SFLD" id="SFLDG01070">
    <property type="entry name" value="PLP-dependent"/>
    <property type="match status" value="1"/>
</dbReference>
<comment type="cofactor">
    <cofactor evidence="2 15">
        <name>pyridoxal 5'-phosphate</name>
        <dbReference type="ChEBI" id="CHEBI:597326"/>
    </cofactor>
</comment>
<dbReference type="PANTHER" id="PTHR30538:SF1">
    <property type="entry name" value="L-LYSINE 2,3-AMINOMUTASE"/>
    <property type="match status" value="1"/>
</dbReference>
<organism evidence="17">
    <name type="scientific">Magnetococcus massalia (strain MO-1)</name>
    <dbReference type="NCBI Taxonomy" id="451514"/>
    <lineage>
        <taxon>Bacteria</taxon>
        <taxon>Pseudomonadati</taxon>
        <taxon>Pseudomonadota</taxon>
        <taxon>Magnetococcia</taxon>
        <taxon>Magnetococcales</taxon>
        <taxon>Magnetococcaceae</taxon>
        <taxon>Magnetococcus</taxon>
    </lineage>
</organism>
<evidence type="ECO:0000313" key="17">
    <source>
        <dbReference type="EMBL" id="CRH04682.1"/>
    </source>
</evidence>
<dbReference type="PROSITE" id="PS01305">
    <property type="entry name" value="MOAA_NIFB_PQQE"/>
    <property type="match status" value="1"/>
</dbReference>
<feature type="binding site" evidence="14">
    <location>
        <position position="91"/>
    </location>
    <ligand>
        <name>[4Fe-4S] cluster</name>
        <dbReference type="ChEBI" id="CHEBI:49883"/>
        <note>4Fe-4S-S-AdoMet</note>
    </ligand>
</feature>
<keyword evidence="7" id="KW-0949">S-adenosyl-L-methionine</keyword>
<dbReference type="CDD" id="cd01335">
    <property type="entry name" value="Radical_SAM"/>
    <property type="match status" value="1"/>
</dbReference>
<evidence type="ECO:0000259" key="16">
    <source>
        <dbReference type="PROSITE" id="PS51918"/>
    </source>
</evidence>
<dbReference type="PROSITE" id="PS51918">
    <property type="entry name" value="RADICAL_SAM"/>
    <property type="match status" value="1"/>
</dbReference>
<dbReference type="InterPro" id="IPR007197">
    <property type="entry name" value="rSAM"/>
</dbReference>
<evidence type="ECO:0000256" key="15">
    <source>
        <dbReference type="PIRSR" id="PIRSR603739-50"/>
    </source>
</evidence>
<keyword evidence="11 14" id="KW-0411">Iron-sulfur</keyword>
<keyword evidence="8 14" id="KW-0479">Metal-binding</keyword>
<keyword evidence="12 17" id="KW-0413">Isomerase</keyword>
<protein>
    <recommendedName>
        <fullName evidence="5">L-lysine 2,3-aminomutase</fullName>
    </recommendedName>
    <alternativeName>
        <fullName evidence="13">EF-P post-translational modification enzyme B</fullName>
    </alternativeName>
</protein>
<keyword evidence="10" id="KW-0408">Iron</keyword>
<evidence type="ECO:0000256" key="9">
    <source>
        <dbReference type="ARBA" id="ARBA00022898"/>
    </source>
</evidence>
<accession>A0A1S7LCV3</accession>
<dbReference type="SFLD" id="SFLDF00314">
    <property type="entry name" value="L-lysine_2_3-aminomutase_(yjeK"/>
    <property type="match status" value="1"/>
</dbReference>
<dbReference type="InterPro" id="IPR058240">
    <property type="entry name" value="rSAM_sf"/>
</dbReference>
<dbReference type="InterPro" id="IPR022462">
    <property type="entry name" value="EpmB"/>
</dbReference>
<dbReference type="PIRSF" id="PIRSF004911">
    <property type="entry name" value="DUF160"/>
    <property type="match status" value="1"/>
</dbReference>
<dbReference type="PANTHER" id="PTHR30538">
    <property type="entry name" value="LYSINE 2,3-AMINOMUTASE-RELATED"/>
    <property type="match status" value="1"/>
</dbReference>
<comment type="cofactor">
    <cofactor evidence="3">
        <name>[4Fe-4S] cluster</name>
        <dbReference type="ChEBI" id="CHEBI:49883"/>
    </cofactor>
</comment>
<dbReference type="GO" id="GO:0016853">
    <property type="term" value="F:isomerase activity"/>
    <property type="evidence" value="ECO:0007669"/>
    <property type="project" value="UniProtKB-KW"/>
</dbReference>
<comment type="catalytic activity">
    <reaction evidence="1">
        <text>L-lysine = D-beta-lysine</text>
        <dbReference type="Rhea" id="RHEA:44148"/>
        <dbReference type="ChEBI" id="CHEBI:32551"/>
        <dbReference type="ChEBI" id="CHEBI:84138"/>
    </reaction>
</comment>
<comment type="similarity">
    <text evidence="4">Belongs to the radical SAM superfamily. KamA family.</text>
</comment>
<feature type="binding site" evidence="14">
    <location>
        <position position="98"/>
    </location>
    <ligand>
        <name>[4Fe-4S] cluster</name>
        <dbReference type="ChEBI" id="CHEBI:49883"/>
        <note>4Fe-4S-S-AdoMet</note>
    </ligand>
</feature>